<protein>
    <submittedName>
        <fullName evidence="1">Uncharacterized protein</fullName>
    </submittedName>
</protein>
<sequence length="52" mass="5970">MSHGMTRGAKVRLILRICGKSFRKLLSHLEVTIAYHNLWYVTTIRGMSPRAV</sequence>
<dbReference type="Proteomes" id="UP000823775">
    <property type="component" value="Unassembled WGS sequence"/>
</dbReference>
<proteinExistence type="predicted"/>
<evidence type="ECO:0000313" key="2">
    <source>
        <dbReference type="Proteomes" id="UP000823775"/>
    </source>
</evidence>
<accession>A0ABS8VG50</accession>
<comment type="caution">
    <text evidence="1">The sequence shown here is derived from an EMBL/GenBank/DDBJ whole genome shotgun (WGS) entry which is preliminary data.</text>
</comment>
<name>A0ABS8VG50_DATST</name>
<gene>
    <name evidence="1" type="ORF">HAX54_034804</name>
</gene>
<evidence type="ECO:0000313" key="1">
    <source>
        <dbReference type="EMBL" id="MCD9645679.1"/>
    </source>
</evidence>
<feature type="non-terminal residue" evidence="1">
    <location>
        <position position="52"/>
    </location>
</feature>
<dbReference type="EMBL" id="JACEIK010004500">
    <property type="protein sequence ID" value="MCD9645679.1"/>
    <property type="molecule type" value="Genomic_DNA"/>
</dbReference>
<organism evidence="1 2">
    <name type="scientific">Datura stramonium</name>
    <name type="common">Jimsonweed</name>
    <name type="synonym">Common thornapple</name>
    <dbReference type="NCBI Taxonomy" id="4076"/>
    <lineage>
        <taxon>Eukaryota</taxon>
        <taxon>Viridiplantae</taxon>
        <taxon>Streptophyta</taxon>
        <taxon>Embryophyta</taxon>
        <taxon>Tracheophyta</taxon>
        <taxon>Spermatophyta</taxon>
        <taxon>Magnoliopsida</taxon>
        <taxon>eudicotyledons</taxon>
        <taxon>Gunneridae</taxon>
        <taxon>Pentapetalae</taxon>
        <taxon>asterids</taxon>
        <taxon>lamiids</taxon>
        <taxon>Solanales</taxon>
        <taxon>Solanaceae</taxon>
        <taxon>Solanoideae</taxon>
        <taxon>Datureae</taxon>
        <taxon>Datura</taxon>
    </lineage>
</organism>
<reference evidence="1 2" key="1">
    <citation type="journal article" date="2021" name="BMC Genomics">
        <title>Datura genome reveals duplications of psychoactive alkaloid biosynthetic genes and high mutation rate following tissue culture.</title>
        <authorList>
            <person name="Rajewski A."/>
            <person name="Carter-House D."/>
            <person name="Stajich J."/>
            <person name="Litt A."/>
        </authorList>
    </citation>
    <scope>NUCLEOTIDE SEQUENCE [LARGE SCALE GENOMIC DNA]</scope>
    <source>
        <strain evidence="1">AR-01</strain>
    </source>
</reference>
<keyword evidence="2" id="KW-1185">Reference proteome</keyword>